<feature type="region of interest" description="Disordered" evidence="1">
    <location>
        <begin position="1"/>
        <end position="53"/>
    </location>
</feature>
<keyword evidence="2" id="KW-0812">Transmembrane</keyword>
<dbReference type="EMBL" id="CAEZYR010000035">
    <property type="protein sequence ID" value="CAB4741004.1"/>
    <property type="molecule type" value="Genomic_DNA"/>
</dbReference>
<evidence type="ECO:0000313" key="4">
    <source>
        <dbReference type="EMBL" id="CAB4828271.1"/>
    </source>
</evidence>
<dbReference type="EMBL" id="CAFBMH010000062">
    <property type="protein sequence ID" value="CAB4913962.1"/>
    <property type="molecule type" value="Genomic_DNA"/>
</dbReference>
<keyword evidence="2" id="KW-1133">Transmembrane helix</keyword>
<organism evidence="5">
    <name type="scientific">freshwater metagenome</name>
    <dbReference type="NCBI Taxonomy" id="449393"/>
    <lineage>
        <taxon>unclassified sequences</taxon>
        <taxon>metagenomes</taxon>
        <taxon>ecological metagenomes</taxon>
    </lineage>
</organism>
<name>A0A6J7H218_9ZZZZ</name>
<keyword evidence="2" id="KW-0472">Membrane</keyword>
<proteinExistence type="predicted"/>
<reference evidence="5" key="1">
    <citation type="submission" date="2020-05" db="EMBL/GenBank/DDBJ databases">
        <authorList>
            <person name="Chiriac C."/>
            <person name="Salcher M."/>
            <person name="Ghai R."/>
            <person name="Kavagutti S V."/>
        </authorList>
    </citation>
    <scope>NUCLEOTIDE SEQUENCE</scope>
</reference>
<evidence type="ECO:0000313" key="3">
    <source>
        <dbReference type="EMBL" id="CAB4741004.1"/>
    </source>
</evidence>
<evidence type="ECO:0000313" key="6">
    <source>
        <dbReference type="EMBL" id="CAB4986053.1"/>
    </source>
</evidence>
<accession>A0A6J7H218</accession>
<evidence type="ECO:0000256" key="2">
    <source>
        <dbReference type="SAM" id="Phobius"/>
    </source>
</evidence>
<evidence type="ECO:0000256" key="1">
    <source>
        <dbReference type="SAM" id="MobiDB-lite"/>
    </source>
</evidence>
<feature type="transmembrane region" description="Helical" evidence="2">
    <location>
        <begin position="61"/>
        <end position="82"/>
    </location>
</feature>
<evidence type="ECO:0000313" key="5">
    <source>
        <dbReference type="EMBL" id="CAB4913962.1"/>
    </source>
</evidence>
<dbReference type="EMBL" id="CAFABA010000040">
    <property type="protein sequence ID" value="CAB4828271.1"/>
    <property type="molecule type" value="Genomic_DNA"/>
</dbReference>
<gene>
    <name evidence="3" type="ORF">UFOPK2754_01175</name>
    <name evidence="4" type="ORF">UFOPK3139_01194</name>
    <name evidence="5" type="ORF">UFOPK3543_01693</name>
    <name evidence="6" type="ORF">UFOPK3967_00692</name>
</gene>
<dbReference type="EMBL" id="CAFBOS010000029">
    <property type="protein sequence ID" value="CAB4986053.1"/>
    <property type="molecule type" value="Genomic_DNA"/>
</dbReference>
<protein>
    <submittedName>
        <fullName evidence="5">Unannotated protein</fullName>
    </submittedName>
</protein>
<feature type="compositionally biased region" description="Basic and acidic residues" evidence="1">
    <location>
        <begin position="38"/>
        <end position="53"/>
    </location>
</feature>
<sequence>MIYRSLSRGEGTFMNAAGKSRPNATRSDRRQAVVRRRREQEYATRRAHATESRRRVRRRRLLAGVGIVVALLLVGGGVALVLHERNKPDLALKASKIASKAKEQKIVSPPLAYHVTYRVQTAGDDNPIYEDVIVRRPFDMRYRLSNDATFAKPLYDLVITKNNRTERNDGVPETAENATPVLLSYGTRFDATLSDLISNGFFVRRERRKLLDTECTVYRTGSFIEAGKVVKATDTQHTDICISDDGLMLEEVNVASGAVSLRVTATEIVREPGLADTDFPVTTDAATLTAGGVQVVDLPRSSVPTTPYWQWAAAPEGWTFSSRQRVEVTKVVSDSTGPAATKVSWVDLYTRGADVLIVRQGAAGAEPVSVDTTNAIDTTVGDLGAAKLVVDTIGNTVVVSDVNGRFIQLFATTSASDLITVAGSLKVTTASG</sequence>
<dbReference type="AlphaFoldDB" id="A0A6J7H218"/>